<dbReference type="GO" id="GO:0016688">
    <property type="term" value="F:L-ascorbate peroxidase activity"/>
    <property type="evidence" value="ECO:0007669"/>
    <property type="project" value="UniProtKB-EC"/>
</dbReference>
<evidence type="ECO:0000256" key="2">
    <source>
        <dbReference type="ARBA" id="ARBA00006873"/>
    </source>
</evidence>
<dbReference type="InterPro" id="IPR019793">
    <property type="entry name" value="Peroxidases_heam-ligand_BS"/>
</dbReference>
<dbReference type="Proteomes" id="UP001141806">
    <property type="component" value="Unassembled WGS sequence"/>
</dbReference>
<keyword evidence="7" id="KW-0560">Oxidoreductase</keyword>
<dbReference type="OrthoDB" id="2859658at2759"/>
<dbReference type="Gene3D" id="1.10.520.10">
    <property type="match status" value="1"/>
</dbReference>
<proteinExistence type="inferred from homology"/>
<evidence type="ECO:0000256" key="3">
    <source>
        <dbReference type="ARBA" id="ARBA00012940"/>
    </source>
</evidence>
<dbReference type="PANTHER" id="PTHR31356">
    <property type="entry name" value="THYLAKOID LUMENAL 29 KDA PROTEIN, CHLOROPLASTIC-RELATED"/>
    <property type="match status" value="1"/>
</dbReference>
<dbReference type="AlphaFoldDB" id="A0A9Q0H760"/>
<dbReference type="InterPro" id="IPR010255">
    <property type="entry name" value="Haem_peroxidase_sf"/>
</dbReference>
<dbReference type="GO" id="GO:0034599">
    <property type="term" value="P:cellular response to oxidative stress"/>
    <property type="evidence" value="ECO:0007669"/>
    <property type="project" value="InterPro"/>
</dbReference>
<dbReference type="CDD" id="cd00314">
    <property type="entry name" value="plant_peroxidase_like"/>
    <property type="match status" value="1"/>
</dbReference>
<dbReference type="PANTHER" id="PTHR31356:SF8">
    <property type="entry name" value="L-ASCORBATE PEROXIDASE 6-RELATED"/>
    <property type="match status" value="1"/>
</dbReference>
<evidence type="ECO:0000313" key="10">
    <source>
        <dbReference type="EMBL" id="KAJ4959573.1"/>
    </source>
</evidence>
<dbReference type="FunFam" id="1.10.420.10:FF:000011">
    <property type="entry name" value="Adenylate/guanylate cyclase"/>
    <property type="match status" value="1"/>
</dbReference>
<protein>
    <recommendedName>
        <fullName evidence="3">L-ascorbate peroxidase</fullName>
        <ecNumber evidence="3">1.11.1.11</ecNumber>
    </recommendedName>
</protein>
<gene>
    <name evidence="10" type="ORF">NE237_026684</name>
</gene>
<keyword evidence="8" id="KW-0408">Iron</keyword>
<evidence type="ECO:0000256" key="7">
    <source>
        <dbReference type="ARBA" id="ARBA00023002"/>
    </source>
</evidence>
<dbReference type="EC" id="1.11.1.11" evidence="3"/>
<keyword evidence="6" id="KW-0479">Metal-binding</keyword>
<evidence type="ECO:0000256" key="5">
    <source>
        <dbReference type="ARBA" id="ARBA00022617"/>
    </source>
</evidence>
<accession>A0A9Q0H760</accession>
<dbReference type="InterPro" id="IPR019794">
    <property type="entry name" value="Peroxidases_AS"/>
</dbReference>
<dbReference type="Gene3D" id="1.10.420.10">
    <property type="entry name" value="Peroxidase, domain 2"/>
    <property type="match status" value="1"/>
</dbReference>
<evidence type="ECO:0000259" key="9">
    <source>
        <dbReference type="PROSITE" id="PS50873"/>
    </source>
</evidence>
<dbReference type="PROSITE" id="PS50873">
    <property type="entry name" value="PEROXIDASE_4"/>
    <property type="match status" value="1"/>
</dbReference>
<dbReference type="PROSITE" id="PS00435">
    <property type="entry name" value="PEROXIDASE_1"/>
    <property type="match status" value="1"/>
</dbReference>
<name>A0A9Q0H760_9MAGN</name>
<dbReference type="PRINTS" id="PR00459">
    <property type="entry name" value="ASPEROXIDASE"/>
</dbReference>
<dbReference type="FunFam" id="1.10.520.10:FF:000011">
    <property type="entry name" value="L-ascorbate peroxidase"/>
    <property type="match status" value="1"/>
</dbReference>
<evidence type="ECO:0000256" key="1">
    <source>
        <dbReference type="ARBA" id="ARBA00001970"/>
    </source>
</evidence>
<dbReference type="PROSITE" id="PS00436">
    <property type="entry name" value="PEROXIDASE_2"/>
    <property type="match status" value="1"/>
</dbReference>
<dbReference type="Pfam" id="PF00141">
    <property type="entry name" value="peroxidase"/>
    <property type="match status" value="1"/>
</dbReference>
<dbReference type="GO" id="GO:0020037">
    <property type="term" value="F:heme binding"/>
    <property type="evidence" value="ECO:0007669"/>
    <property type="project" value="InterPro"/>
</dbReference>
<organism evidence="10 11">
    <name type="scientific">Protea cynaroides</name>
    <dbReference type="NCBI Taxonomy" id="273540"/>
    <lineage>
        <taxon>Eukaryota</taxon>
        <taxon>Viridiplantae</taxon>
        <taxon>Streptophyta</taxon>
        <taxon>Embryophyta</taxon>
        <taxon>Tracheophyta</taxon>
        <taxon>Spermatophyta</taxon>
        <taxon>Magnoliopsida</taxon>
        <taxon>Proteales</taxon>
        <taxon>Proteaceae</taxon>
        <taxon>Protea</taxon>
    </lineage>
</organism>
<comment type="caution">
    <text evidence="10">The sequence shown here is derived from an EMBL/GenBank/DDBJ whole genome shotgun (WGS) entry which is preliminary data.</text>
</comment>
<sequence>MTTTALKPSLLSSVFNVSYCRQLFPATLRERRSGPFKFGAKILKAFSSLATHSDEDSRGNDCGGLHRRKGLIFMAALTVLLPLGGSTYGLNVNAADEALIIREGVRKVVSKGKAAGVLRLVFHDAGTFDMDDNSGGMNGSIVYELDRPENSGLKKSVKILEKAKGEVGIIQPVSWADMIAVGGAEAISICGGPIIPVQLGRLDSMVPDPEGKLPQEYLDASGLKQCFLRKGFSTRELVALSGAHTLGSKGFGNPTAFDNQYFKILLEKPWLSSAGMSSMIGLPSDRALAEDNECLRWITEYAENQNRFFDDFKDAYIKLVDSGARWKNVLIITQSCSGKLFKPSLITYQVLILSTSLFREEKFKFAFESCLVNSYVYGGLKIGHYITIFFSSIGFALGGLRSMQWVMIIL</sequence>
<dbReference type="GO" id="GO:0046872">
    <property type="term" value="F:metal ion binding"/>
    <property type="evidence" value="ECO:0007669"/>
    <property type="project" value="UniProtKB-KW"/>
</dbReference>
<keyword evidence="11" id="KW-1185">Reference proteome</keyword>
<dbReference type="GO" id="GO:0042744">
    <property type="term" value="P:hydrogen peroxide catabolic process"/>
    <property type="evidence" value="ECO:0007669"/>
    <property type="project" value="TreeGrafter"/>
</dbReference>
<dbReference type="PRINTS" id="PR00458">
    <property type="entry name" value="PEROXIDASE"/>
</dbReference>
<evidence type="ECO:0000256" key="8">
    <source>
        <dbReference type="ARBA" id="ARBA00023004"/>
    </source>
</evidence>
<comment type="cofactor">
    <cofactor evidence="1">
        <name>heme b</name>
        <dbReference type="ChEBI" id="CHEBI:60344"/>
    </cofactor>
</comment>
<evidence type="ECO:0000313" key="11">
    <source>
        <dbReference type="Proteomes" id="UP001141806"/>
    </source>
</evidence>
<comment type="similarity">
    <text evidence="2">Belongs to the peroxidase family. Ascorbate peroxidase subfamily.</text>
</comment>
<dbReference type="EMBL" id="JAMYWD010000010">
    <property type="protein sequence ID" value="KAJ4959573.1"/>
    <property type="molecule type" value="Genomic_DNA"/>
</dbReference>
<reference evidence="10" key="1">
    <citation type="journal article" date="2023" name="Plant J.">
        <title>The genome of the king protea, Protea cynaroides.</title>
        <authorList>
            <person name="Chang J."/>
            <person name="Duong T.A."/>
            <person name="Schoeman C."/>
            <person name="Ma X."/>
            <person name="Roodt D."/>
            <person name="Barker N."/>
            <person name="Li Z."/>
            <person name="Van de Peer Y."/>
            <person name="Mizrachi E."/>
        </authorList>
    </citation>
    <scope>NUCLEOTIDE SEQUENCE</scope>
    <source>
        <tissue evidence="10">Young leaves</tissue>
    </source>
</reference>
<dbReference type="GO" id="GO:0000302">
    <property type="term" value="P:response to reactive oxygen species"/>
    <property type="evidence" value="ECO:0007669"/>
    <property type="project" value="TreeGrafter"/>
</dbReference>
<dbReference type="InterPro" id="IPR002207">
    <property type="entry name" value="Peroxidase_I"/>
</dbReference>
<feature type="domain" description="Plant heme peroxidase family profile" evidence="9">
    <location>
        <begin position="114"/>
        <end position="337"/>
    </location>
</feature>
<evidence type="ECO:0000256" key="4">
    <source>
        <dbReference type="ARBA" id="ARBA00022559"/>
    </source>
</evidence>
<dbReference type="SUPFAM" id="SSF48113">
    <property type="entry name" value="Heme-dependent peroxidases"/>
    <property type="match status" value="1"/>
</dbReference>
<keyword evidence="4" id="KW-0575">Peroxidase</keyword>
<keyword evidence="5" id="KW-0349">Heme</keyword>
<evidence type="ECO:0000256" key="6">
    <source>
        <dbReference type="ARBA" id="ARBA00022723"/>
    </source>
</evidence>
<dbReference type="InterPro" id="IPR044831">
    <property type="entry name" value="Ccp1-like"/>
</dbReference>
<dbReference type="InterPro" id="IPR002016">
    <property type="entry name" value="Haem_peroxidase"/>
</dbReference>